<keyword evidence="4 12" id="KW-0732">Signal</keyword>
<dbReference type="PANTHER" id="PTHR46222">
    <property type="entry name" value="PEPTIDYL-PROLYL CIS-TRANS ISOMERASE FKBP7/14"/>
    <property type="match status" value="1"/>
</dbReference>
<dbReference type="PANTHER" id="PTHR46222:SF2">
    <property type="entry name" value="PEPTIDYL-PROLYL CIS-TRANS ISOMERASE FKBP7"/>
    <property type="match status" value="1"/>
</dbReference>
<dbReference type="EMBL" id="OW240918">
    <property type="protein sequence ID" value="CAH2305851.1"/>
    <property type="molecule type" value="Genomic_DNA"/>
</dbReference>
<evidence type="ECO:0000256" key="11">
    <source>
        <dbReference type="PROSITE-ProRule" id="PRU00277"/>
    </source>
</evidence>
<sequence length="218" mass="25009">MYLCCKLMLFVHAFILLNCHIQGQETKDTQEDVKIEVVYVPSECEQKSRRGDLVNAHYDGFLAHNMSKFFCSRSEKDGHPKWFVVGVGQVIKGLDIALLDMCRGEKRKVVIPPSLAYGEKGYDNIPPNSTLIFEIELLGISRGPRSIEAFLQIDLDNDKQLSKDEISHYLSEEFRKDGKKRDPSVHGLILKDIFEKNDHDGNGFISTREYNVYKHDEL</sequence>
<keyword evidence="10 11" id="KW-0413">Isomerase</keyword>
<evidence type="ECO:0000256" key="9">
    <source>
        <dbReference type="ARBA" id="ARBA00023180"/>
    </source>
</evidence>
<dbReference type="GO" id="GO:0003755">
    <property type="term" value="F:peptidyl-prolyl cis-trans isomerase activity"/>
    <property type="evidence" value="ECO:0007669"/>
    <property type="project" value="UniProtKB-KW"/>
</dbReference>
<dbReference type="PROSITE" id="PS50059">
    <property type="entry name" value="FKBP_PPIASE"/>
    <property type="match status" value="1"/>
</dbReference>
<dbReference type="InterPro" id="IPR001179">
    <property type="entry name" value="PPIase_FKBP_dom"/>
</dbReference>
<keyword evidence="9" id="KW-0325">Glycoprotein</keyword>
<evidence type="ECO:0000256" key="3">
    <source>
        <dbReference type="ARBA" id="ARBA00022723"/>
    </source>
</evidence>
<keyword evidence="16" id="KW-1185">Reference proteome</keyword>
<dbReference type="SUPFAM" id="SSF54534">
    <property type="entry name" value="FKBP-like"/>
    <property type="match status" value="1"/>
</dbReference>
<keyword evidence="7" id="KW-0106">Calcium</keyword>
<dbReference type="SUPFAM" id="SSF47473">
    <property type="entry name" value="EF-hand"/>
    <property type="match status" value="1"/>
</dbReference>
<keyword evidence="3" id="KW-0479">Metal-binding</keyword>
<dbReference type="PROSITE" id="PS00018">
    <property type="entry name" value="EF_HAND_1"/>
    <property type="match status" value="2"/>
</dbReference>
<dbReference type="InterPro" id="IPR046357">
    <property type="entry name" value="PPIase_dom_sf"/>
</dbReference>
<evidence type="ECO:0000256" key="7">
    <source>
        <dbReference type="ARBA" id="ARBA00022837"/>
    </source>
</evidence>
<dbReference type="InterPro" id="IPR052273">
    <property type="entry name" value="PPIase_FKBP"/>
</dbReference>
<evidence type="ECO:0000256" key="12">
    <source>
        <dbReference type="SAM" id="SignalP"/>
    </source>
</evidence>
<keyword evidence="8 11" id="KW-0697">Rotamase</keyword>
<dbReference type="Proteomes" id="UP001295444">
    <property type="component" value="Chromosome 07"/>
</dbReference>
<accession>A0AAD1SQT5</accession>
<keyword evidence="6" id="KW-0256">Endoplasmic reticulum</keyword>
<name>A0AAD1SQT5_PELCU</name>
<dbReference type="PROSITE" id="PS50222">
    <property type="entry name" value="EF_HAND_2"/>
    <property type="match status" value="1"/>
</dbReference>
<keyword evidence="5" id="KW-0677">Repeat</keyword>
<feature type="domain" description="EF-hand" evidence="14">
    <location>
        <begin position="185"/>
        <end position="218"/>
    </location>
</feature>
<evidence type="ECO:0000313" key="15">
    <source>
        <dbReference type="EMBL" id="CAH2305851.1"/>
    </source>
</evidence>
<evidence type="ECO:0000256" key="2">
    <source>
        <dbReference type="ARBA" id="ARBA00013194"/>
    </source>
</evidence>
<feature type="signal peptide" evidence="12">
    <location>
        <begin position="1"/>
        <end position="23"/>
    </location>
</feature>
<gene>
    <name evidence="15" type="ORF">PECUL_23A009420</name>
</gene>
<evidence type="ECO:0000256" key="8">
    <source>
        <dbReference type="ARBA" id="ARBA00023110"/>
    </source>
</evidence>
<dbReference type="GO" id="GO:0005783">
    <property type="term" value="C:endoplasmic reticulum"/>
    <property type="evidence" value="ECO:0007669"/>
    <property type="project" value="UniProtKB-ARBA"/>
</dbReference>
<dbReference type="InterPro" id="IPR002048">
    <property type="entry name" value="EF_hand_dom"/>
</dbReference>
<feature type="chain" id="PRO_5041991544" description="peptidylprolyl isomerase" evidence="12">
    <location>
        <begin position="24"/>
        <end position="218"/>
    </location>
</feature>
<evidence type="ECO:0000313" key="16">
    <source>
        <dbReference type="Proteomes" id="UP001295444"/>
    </source>
</evidence>
<evidence type="ECO:0000256" key="4">
    <source>
        <dbReference type="ARBA" id="ARBA00022729"/>
    </source>
</evidence>
<dbReference type="FunFam" id="3.10.50.40:FF:000006">
    <property type="entry name" value="Peptidyl-prolyl cis-trans isomerase"/>
    <property type="match status" value="1"/>
</dbReference>
<dbReference type="InterPro" id="IPR011992">
    <property type="entry name" value="EF-hand-dom_pair"/>
</dbReference>
<dbReference type="InterPro" id="IPR018247">
    <property type="entry name" value="EF_Hand_1_Ca_BS"/>
</dbReference>
<evidence type="ECO:0000259" key="14">
    <source>
        <dbReference type="PROSITE" id="PS50222"/>
    </source>
</evidence>
<dbReference type="Pfam" id="PF00254">
    <property type="entry name" value="FKBP_C"/>
    <property type="match status" value="1"/>
</dbReference>
<dbReference type="Gene3D" id="1.10.238.10">
    <property type="entry name" value="EF-hand"/>
    <property type="match status" value="1"/>
</dbReference>
<dbReference type="Gene3D" id="3.10.50.40">
    <property type="match status" value="1"/>
</dbReference>
<evidence type="ECO:0000259" key="13">
    <source>
        <dbReference type="PROSITE" id="PS50059"/>
    </source>
</evidence>
<evidence type="ECO:0000256" key="1">
    <source>
        <dbReference type="ARBA" id="ARBA00000971"/>
    </source>
</evidence>
<reference evidence="15" key="1">
    <citation type="submission" date="2022-03" db="EMBL/GenBank/DDBJ databases">
        <authorList>
            <person name="Alioto T."/>
            <person name="Alioto T."/>
            <person name="Gomez Garrido J."/>
        </authorList>
    </citation>
    <scope>NUCLEOTIDE SEQUENCE</scope>
</reference>
<dbReference type="EC" id="5.2.1.8" evidence="2 11"/>
<organism evidence="15 16">
    <name type="scientific">Pelobates cultripes</name>
    <name type="common">Western spadefoot toad</name>
    <dbReference type="NCBI Taxonomy" id="61616"/>
    <lineage>
        <taxon>Eukaryota</taxon>
        <taxon>Metazoa</taxon>
        <taxon>Chordata</taxon>
        <taxon>Craniata</taxon>
        <taxon>Vertebrata</taxon>
        <taxon>Euteleostomi</taxon>
        <taxon>Amphibia</taxon>
        <taxon>Batrachia</taxon>
        <taxon>Anura</taxon>
        <taxon>Pelobatoidea</taxon>
        <taxon>Pelobatidae</taxon>
        <taxon>Pelobates</taxon>
    </lineage>
</organism>
<protein>
    <recommendedName>
        <fullName evidence="2 11">peptidylprolyl isomerase</fullName>
        <ecNumber evidence="2 11">5.2.1.8</ecNumber>
    </recommendedName>
</protein>
<comment type="catalytic activity">
    <reaction evidence="1 11">
        <text>[protein]-peptidylproline (omega=180) = [protein]-peptidylproline (omega=0)</text>
        <dbReference type="Rhea" id="RHEA:16237"/>
        <dbReference type="Rhea" id="RHEA-COMP:10747"/>
        <dbReference type="Rhea" id="RHEA-COMP:10748"/>
        <dbReference type="ChEBI" id="CHEBI:83833"/>
        <dbReference type="ChEBI" id="CHEBI:83834"/>
        <dbReference type="EC" id="5.2.1.8"/>
    </reaction>
</comment>
<proteinExistence type="predicted"/>
<evidence type="ECO:0000256" key="5">
    <source>
        <dbReference type="ARBA" id="ARBA00022737"/>
    </source>
</evidence>
<dbReference type="GO" id="GO:0005509">
    <property type="term" value="F:calcium ion binding"/>
    <property type="evidence" value="ECO:0007669"/>
    <property type="project" value="InterPro"/>
</dbReference>
<evidence type="ECO:0000256" key="10">
    <source>
        <dbReference type="ARBA" id="ARBA00023235"/>
    </source>
</evidence>
<dbReference type="AlphaFoldDB" id="A0AAD1SQT5"/>
<feature type="domain" description="PPIase FKBP-type" evidence="13">
    <location>
        <begin position="51"/>
        <end position="141"/>
    </location>
</feature>
<evidence type="ECO:0000256" key="6">
    <source>
        <dbReference type="ARBA" id="ARBA00022824"/>
    </source>
</evidence>